<feature type="coiled-coil region" evidence="1">
    <location>
        <begin position="26"/>
        <end position="53"/>
    </location>
</feature>
<dbReference type="InterPro" id="IPR000938">
    <property type="entry name" value="CAP-Gly_domain"/>
</dbReference>
<gene>
    <name evidence="4" type="ORF">RR46_08136</name>
</gene>
<dbReference type="SUPFAM" id="SSF74924">
    <property type="entry name" value="Cap-Gly domain"/>
    <property type="match status" value="1"/>
</dbReference>
<proteinExistence type="predicted"/>
<feature type="compositionally biased region" description="Basic and acidic residues" evidence="2">
    <location>
        <begin position="138"/>
        <end position="148"/>
    </location>
</feature>
<feature type="region of interest" description="Disordered" evidence="2">
    <location>
        <begin position="325"/>
        <end position="360"/>
    </location>
</feature>
<accession>A0A194QA82</accession>
<dbReference type="EMBL" id="KQ459249">
    <property type="protein sequence ID" value="KPJ02339.1"/>
    <property type="molecule type" value="Genomic_DNA"/>
</dbReference>
<feature type="region of interest" description="Disordered" evidence="2">
    <location>
        <begin position="128"/>
        <end position="180"/>
    </location>
</feature>
<dbReference type="SMART" id="SM01052">
    <property type="entry name" value="CAP_GLY"/>
    <property type="match status" value="1"/>
</dbReference>
<dbReference type="Proteomes" id="UP000053268">
    <property type="component" value="Unassembled WGS sequence"/>
</dbReference>
<keyword evidence="5" id="KW-1185">Reference proteome</keyword>
<feature type="domain" description="CAP-Gly" evidence="3">
    <location>
        <begin position="830"/>
        <end position="877"/>
    </location>
</feature>
<dbReference type="PROSITE" id="PS50245">
    <property type="entry name" value="CAP_GLY_2"/>
    <property type="match status" value="1"/>
</dbReference>
<reference evidence="4 5" key="1">
    <citation type="journal article" date="2015" name="Nat. Commun.">
        <title>Outbred genome sequencing and CRISPR/Cas9 gene editing in butterflies.</title>
        <authorList>
            <person name="Li X."/>
            <person name="Fan D."/>
            <person name="Zhang W."/>
            <person name="Liu G."/>
            <person name="Zhang L."/>
            <person name="Zhao L."/>
            <person name="Fang X."/>
            <person name="Chen L."/>
            <person name="Dong Y."/>
            <person name="Chen Y."/>
            <person name="Ding Y."/>
            <person name="Zhao R."/>
            <person name="Feng M."/>
            <person name="Zhu Y."/>
            <person name="Feng Y."/>
            <person name="Jiang X."/>
            <person name="Zhu D."/>
            <person name="Xiang H."/>
            <person name="Feng X."/>
            <person name="Li S."/>
            <person name="Wang J."/>
            <person name="Zhang G."/>
            <person name="Kronforst M.R."/>
            <person name="Wang W."/>
        </authorList>
    </citation>
    <scope>NUCLEOTIDE SEQUENCE [LARGE SCALE GENOMIC DNA]</scope>
    <source>
        <strain evidence="4">Ya'a_city_454_Px</strain>
        <tissue evidence="4">Whole body</tissue>
    </source>
</reference>
<evidence type="ECO:0000259" key="3">
    <source>
        <dbReference type="PROSITE" id="PS50245"/>
    </source>
</evidence>
<evidence type="ECO:0000313" key="4">
    <source>
        <dbReference type="EMBL" id="KPJ02339.1"/>
    </source>
</evidence>
<feature type="compositionally biased region" description="Polar residues" evidence="2">
    <location>
        <begin position="149"/>
        <end position="163"/>
    </location>
</feature>
<dbReference type="Pfam" id="PF01302">
    <property type="entry name" value="CAP_GLY"/>
    <property type="match status" value="1"/>
</dbReference>
<feature type="compositionally biased region" description="Basic and acidic residues" evidence="2">
    <location>
        <begin position="219"/>
        <end position="232"/>
    </location>
</feature>
<evidence type="ECO:0000256" key="1">
    <source>
        <dbReference type="SAM" id="Coils"/>
    </source>
</evidence>
<feature type="compositionally biased region" description="Basic and acidic residues" evidence="2">
    <location>
        <begin position="411"/>
        <end position="429"/>
    </location>
</feature>
<sequence>MASGRLQSVPQGAAHLDTVRSLHQTVVSLRTALEISKNELKELKEKYEQHSHCLEYADVIEKLTVENHILRRKIIDSGLDDREDSENIKLNVTYSPTNNVEESLNSQVISETLTPDSKNKDITEEEAAVELNTYSPTEKLENIQEENSKSSTTDVESPRPQSDISEEPKSQITVTEDKGQPSYKTKLELLSKFDVKIKVTTLKEGNIISATTSETDSTENQKKEDNFSRKETQGSANFQFKETKEHFDNYIDLDGNEINFKTVSKENIKMAVPNEAEVKSKVDKFDVQVRITSEENLVVKESTERFRRKDTLNLDVDDLSLRSLSEGDNSVFSEGGTTPMEPRPPDDREDASGNESEEVDDIELIFTTDESKDISNLQEDLVSIRETEHWVPNSASTVHSTPVLIKFHTLDPDFQPGDRPENVEREGNHEGNIGDSLKQKRVSLPNDKEIKHVAFNGKGSLDLPGRGILKICDNKSDNMLYRRSPNASTRRLDSVDSLTCEYNRGLSFDNTKSSSFELGSSMDILHREESVDSFHKTGRFGHRFSMFAETDISKCGISEDDLASNFNIRRNTCPNPFQYRPLPYRGIVRGGKPLTSSRRPVLRESCGPRRECAAQTDMSALPPRWTSDGYLAYKNSSRVVSCPTTVPQRVTSRRPAAPGTRAPPPARRTDRSDDARRVLLSDIGFTSMVPELSRSAEPLWNLRRTAPDSPQPRHRGSSYRSPCPSIDRSNEWTSKYTSTVKGEYRPWRGSLPDVRNDDTDELLQEAETFLRRSIDNITAAADEPECIHTGQGQPYVPGEARQLRLGHAVKLITPQGRLAVGRVRYVGIAGGSAANSGVVVGAEFAQAQYPGLPPNDGTYRGRRYFLAPPHYTAIFVPFSKVVMAWANSN</sequence>
<protein>
    <recommendedName>
        <fullName evidence="3">CAP-Gly domain-containing protein</fullName>
    </recommendedName>
</protein>
<feature type="region of interest" description="Disordered" evidence="2">
    <location>
        <begin position="643"/>
        <end position="675"/>
    </location>
</feature>
<feature type="compositionally biased region" description="Polar residues" evidence="2">
    <location>
        <begin position="326"/>
        <end position="336"/>
    </location>
</feature>
<dbReference type="AlphaFoldDB" id="A0A194QA82"/>
<evidence type="ECO:0000313" key="5">
    <source>
        <dbReference type="Proteomes" id="UP000053268"/>
    </source>
</evidence>
<keyword evidence="1" id="KW-0175">Coiled coil</keyword>
<evidence type="ECO:0000256" key="2">
    <source>
        <dbReference type="SAM" id="MobiDB-lite"/>
    </source>
</evidence>
<name>A0A194QA82_PAPXU</name>
<organism evidence="4 5">
    <name type="scientific">Papilio xuthus</name>
    <name type="common">Asian swallowtail butterfly</name>
    <dbReference type="NCBI Taxonomy" id="66420"/>
    <lineage>
        <taxon>Eukaryota</taxon>
        <taxon>Metazoa</taxon>
        <taxon>Ecdysozoa</taxon>
        <taxon>Arthropoda</taxon>
        <taxon>Hexapoda</taxon>
        <taxon>Insecta</taxon>
        <taxon>Pterygota</taxon>
        <taxon>Neoptera</taxon>
        <taxon>Endopterygota</taxon>
        <taxon>Lepidoptera</taxon>
        <taxon>Glossata</taxon>
        <taxon>Ditrysia</taxon>
        <taxon>Papilionoidea</taxon>
        <taxon>Papilionidae</taxon>
        <taxon>Papilioninae</taxon>
        <taxon>Papilio</taxon>
    </lineage>
</organism>
<dbReference type="Gene3D" id="2.30.30.190">
    <property type="entry name" value="CAP Gly-rich-like domain"/>
    <property type="match status" value="1"/>
</dbReference>
<feature type="region of interest" description="Disordered" evidence="2">
    <location>
        <begin position="703"/>
        <end position="730"/>
    </location>
</feature>
<feature type="region of interest" description="Disordered" evidence="2">
    <location>
        <begin position="212"/>
        <end position="233"/>
    </location>
</feature>
<feature type="region of interest" description="Disordered" evidence="2">
    <location>
        <begin position="411"/>
        <end position="435"/>
    </location>
</feature>
<dbReference type="InterPro" id="IPR036859">
    <property type="entry name" value="CAP-Gly_dom_sf"/>
</dbReference>